<organism evidence="1 2">
    <name type="scientific">Pluteus cervinus</name>
    <dbReference type="NCBI Taxonomy" id="181527"/>
    <lineage>
        <taxon>Eukaryota</taxon>
        <taxon>Fungi</taxon>
        <taxon>Dikarya</taxon>
        <taxon>Basidiomycota</taxon>
        <taxon>Agaricomycotina</taxon>
        <taxon>Agaricomycetes</taxon>
        <taxon>Agaricomycetidae</taxon>
        <taxon>Agaricales</taxon>
        <taxon>Pluteineae</taxon>
        <taxon>Pluteaceae</taxon>
        <taxon>Pluteus</taxon>
    </lineage>
</organism>
<sequence>MLPFLNILRPVFLVLPLLAAYMMYSNATKSGLDTMITQHCPPTLVSQEETPFRLPYTGLFLDGTLCGIVTVFQTGLNSDITLKFLSYFLASGLPLLVFQVVEADRPRQNALIASPMIFALAGQCVTFAVVQPLYWFLFLHSSSSLRATGLHPANMHVTQAQAEAILFAISIGAIVPTVCLILMNDPQVTAIWQIFPVFISLSYSLHHYFRPSTLHPQSGYKTIQAVYIISFILASSTHIAIIWPMINDIQSFVLTFVPSVNPLPKSMPLDSLVRQLLQWDFVFTFIPAHIGSLWFAATYWELLLLVTWNILALPIIGPGATISAILLWRESQIQQHYDGGKIHRD</sequence>
<dbReference type="Proteomes" id="UP000308600">
    <property type="component" value="Unassembled WGS sequence"/>
</dbReference>
<proteinExistence type="predicted"/>
<protein>
    <submittedName>
        <fullName evidence="1">Uncharacterized protein</fullName>
    </submittedName>
</protein>
<dbReference type="EMBL" id="ML208364">
    <property type="protein sequence ID" value="TFK67902.1"/>
    <property type="molecule type" value="Genomic_DNA"/>
</dbReference>
<evidence type="ECO:0000313" key="1">
    <source>
        <dbReference type="EMBL" id="TFK67902.1"/>
    </source>
</evidence>
<evidence type="ECO:0000313" key="2">
    <source>
        <dbReference type="Proteomes" id="UP000308600"/>
    </source>
</evidence>
<reference evidence="1 2" key="1">
    <citation type="journal article" date="2019" name="Nat. Ecol. Evol.">
        <title>Megaphylogeny resolves global patterns of mushroom evolution.</title>
        <authorList>
            <person name="Varga T."/>
            <person name="Krizsan K."/>
            <person name="Foldi C."/>
            <person name="Dima B."/>
            <person name="Sanchez-Garcia M."/>
            <person name="Sanchez-Ramirez S."/>
            <person name="Szollosi G.J."/>
            <person name="Szarkandi J.G."/>
            <person name="Papp V."/>
            <person name="Albert L."/>
            <person name="Andreopoulos W."/>
            <person name="Angelini C."/>
            <person name="Antonin V."/>
            <person name="Barry K.W."/>
            <person name="Bougher N.L."/>
            <person name="Buchanan P."/>
            <person name="Buyck B."/>
            <person name="Bense V."/>
            <person name="Catcheside P."/>
            <person name="Chovatia M."/>
            <person name="Cooper J."/>
            <person name="Damon W."/>
            <person name="Desjardin D."/>
            <person name="Finy P."/>
            <person name="Geml J."/>
            <person name="Haridas S."/>
            <person name="Hughes K."/>
            <person name="Justo A."/>
            <person name="Karasinski D."/>
            <person name="Kautmanova I."/>
            <person name="Kiss B."/>
            <person name="Kocsube S."/>
            <person name="Kotiranta H."/>
            <person name="LaButti K.M."/>
            <person name="Lechner B.E."/>
            <person name="Liimatainen K."/>
            <person name="Lipzen A."/>
            <person name="Lukacs Z."/>
            <person name="Mihaltcheva S."/>
            <person name="Morgado L.N."/>
            <person name="Niskanen T."/>
            <person name="Noordeloos M.E."/>
            <person name="Ohm R.A."/>
            <person name="Ortiz-Santana B."/>
            <person name="Ovrebo C."/>
            <person name="Racz N."/>
            <person name="Riley R."/>
            <person name="Savchenko A."/>
            <person name="Shiryaev A."/>
            <person name="Soop K."/>
            <person name="Spirin V."/>
            <person name="Szebenyi C."/>
            <person name="Tomsovsky M."/>
            <person name="Tulloss R.E."/>
            <person name="Uehling J."/>
            <person name="Grigoriev I.V."/>
            <person name="Vagvolgyi C."/>
            <person name="Papp T."/>
            <person name="Martin F.M."/>
            <person name="Miettinen O."/>
            <person name="Hibbett D.S."/>
            <person name="Nagy L.G."/>
        </authorList>
    </citation>
    <scope>NUCLEOTIDE SEQUENCE [LARGE SCALE GENOMIC DNA]</scope>
    <source>
        <strain evidence="1 2">NL-1719</strain>
    </source>
</reference>
<name>A0ACD3AQI6_9AGAR</name>
<gene>
    <name evidence="1" type="ORF">BDN72DRAFT_842498</name>
</gene>
<accession>A0ACD3AQI6</accession>
<keyword evidence="2" id="KW-1185">Reference proteome</keyword>